<dbReference type="InterPro" id="IPR020846">
    <property type="entry name" value="MFS_dom"/>
</dbReference>
<evidence type="ECO:0000256" key="5">
    <source>
        <dbReference type="ARBA" id="ARBA00023136"/>
    </source>
</evidence>
<dbReference type="GO" id="GO:0022857">
    <property type="term" value="F:transmembrane transporter activity"/>
    <property type="evidence" value="ECO:0007669"/>
    <property type="project" value="InterPro"/>
</dbReference>
<dbReference type="RefSeq" id="XP_065726262.1">
    <property type="nucleotide sequence ID" value="XM_065870190.1"/>
</dbReference>
<dbReference type="EMBL" id="CP144544">
    <property type="protein sequence ID" value="WVW84029.1"/>
    <property type="molecule type" value="Genomic_DNA"/>
</dbReference>
<feature type="compositionally biased region" description="Basic and acidic residues" evidence="6">
    <location>
        <begin position="196"/>
        <end position="210"/>
    </location>
</feature>
<evidence type="ECO:0000256" key="6">
    <source>
        <dbReference type="SAM" id="MobiDB-lite"/>
    </source>
</evidence>
<evidence type="ECO:0000259" key="8">
    <source>
        <dbReference type="PROSITE" id="PS50850"/>
    </source>
</evidence>
<gene>
    <name evidence="9" type="ORF">I302_106057</name>
</gene>
<name>A0AAJ8MAV8_9TREE</name>
<feature type="transmembrane region" description="Helical" evidence="7">
    <location>
        <begin position="261"/>
        <end position="280"/>
    </location>
</feature>
<dbReference type="KEGG" id="kbi:30209581"/>
<feature type="transmembrane region" description="Helical" evidence="7">
    <location>
        <begin position="538"/>
        <end position="559"/>
    </location>
</feature>
<dbReference type="PROSITE" id="PS50850">
    <property type="entry name" value="MFS"/>
    <property type="match status" value="1"/>
</dbReference>
<keyword evidence="4 7" id="KW-1133">Transmembrane helix</keyword>
<feature type="transmembrane region" description="Helical" evidence="7">
    <location>
        <begin position="367"/>
        <end position="393"/>
    </location>
</feature>
<comment type="subcellular location">
    <subcellularLocation>
        <location evidence="1">Membrane</location>
        <topology evidence="1">Multi-pass membrane protein</topology>
    </subcellularLocation>
</comment>
<feature type="transmembrane region" description="Helical" evidence="7">
    <location>
        <begin position="287"/>
        <end position="309"/>
    </location>
</feature>
<organism evidence="9 10">
    <name type="scientific">Kwoniella bestiolae CBS 10118</name>
    <dbReference type="NCBI Taxonomy" id="1296100"/>
    <lineage>
        <taxon>Eukaryota</taxon>
        <taxon>Fungi</taxon>
        <taxon>Dikarya</taxon>
        <taxon>Basidiomycota</taxon>
        <taxon>Agaricomycotina</taxon>
        <taxon>Tremellomycetes</taxon>
        <taxon>Tremellales</taxon>
        <taxon>Cryptococcaceae</taxon>
        <taxon>Kwoniella</taxon>
    </lineage>
</organism>
<feature type="transmembrane region" description="Helical" evidence="7">
    <location>
        <begin position="225"/>
        <end position="249"/>
    </location>
</feature>
<feature type="compositionally biased region" description="Polar residues" evidence="6">
    <location>
        <begin position="177"/>
        <end position="194"/>
    </location>
</feature>
<reference evidence="9" key="1">
    <citation type="submission" date="2013-07" db="EMBL/GenBank/DDBJ databases">
        <authorList>
            <consortium name="The Broad Institute Genome Sequencing Platform"/>
            <person name="Cuomo C."/>
            <person name="Litvintseva A."/>
            <person name="Chen Y."/>
            <person name="Heitman J."/>
            <person name="Sun S."/>
            <person name="Springer D."/>
            <person name="Dromer F."/>
            <person name="Young S.K."/>
            <person name="Zeng Q."/>
            <person name="Gargeya S."/>
            <person name="Fitzgerald M."/>
            <person name="Abouelleil A."/>
            <person name="Alvarado L."/>
            <person name="Berlin A.M."/>
            <person name="Chapman S.B."/>
            <person name="Dewar J."/>
            <person name="Goldberg J."/>
            <person name="Griggs A."/>
            <person name="Gujja S."/>
            <person name="Hansen M."/>
            <person name="Howarth C."/>
            <person name="Imamovic A."/>
            <person name="Larimer J."/>
            <person name="McCowan C."/>
            <person name="Murphy C."/>
            <person name="Pearson M."/>
            <person name="Priest M."/>
            <person name="Roberts A."/>
            <person name="Saif S."/>
            <person name="Shea T."/>
            <person name="Sykes S."/>
            <person name="Wortman J."/>
            <person name="Nusbaum C."/>
            <person name="Birren B."/>
        </authorList>
    </citation>
    <scope>NUCLEOTIDE SEQUENCE</scope>
    <source>
        <strain evidence="9">CBS 10118</strain>
    </source>
</reference>
<proteinExistence type="predicted"/>
<keyword evidence="2" id="KW-0813">Transport</keyword>
<feature type="transmembrane region" description="Helical" evidence="7">
    <location>
        <begin position="315"/>
        <end position="336"/>
    </location>
</feature>
<feature type="compositionally biased region" description="Polar residues" evidence="6">
    <location>
        <begin position="150"/>
        <end position="167"/>
    </location>
</feature>
<dbReference type="PANTHER" id="PTHR42718:SF9">
    <property type="entry name" value="MAJOR FACILITATOR SUPERFAMILY MULTIDRUG TRANSPORTER MFSC"/>
    <property type="match status" value="1"/>
</dbReference>
<evidence type="ECO:0000256" key="1">
    <source>
        <dbReference type="ARBA" id="ARBA00004141"/>
    </source>
</evidence>
<dbReference type="SUPFAM" id="SSF103473">
    <property type="entry name" value="MFS general substrate transporter"/>
    <property type="match status" value="1"/>
</dbReference>
<feature type="transmembrane region" description="Helical" evidence="7">
    <location>
        <begin position="399"/>
        <end position="418"/>
    </location>
</feature>
<feature type="compositionally biased region" description="Polar residues" evidence="6">
    <location>
        <begin position="49"/>
        <end position="62"/>
    </location>
</feature>
<protein>
    <recommendedName>
        <fullName evidence="8">Major facilitator superfamily (MFS) profile domain-containing protein</fullName>
    </recommendedName>
</protein>
<dbReference type="GO" id="GO:0016020">
    <property type="term" value="C:membrane"/>
    <property type="evidence" value="ECO:0007669"/>
    <property type="project" value="UniProtKB-SubCell"/>
</dbReference>
<feature type="transmembrane region" description="Helical" evidence="7">
    <location>
        <begin position="465"/>
        <end position="484"/>
    </location>
</feature>
<feature type="region of interest" description="Disordered" evidence="6">
    <location>
        <begin position="697"/>
        <end position="720"/>
    </location>
</feature>
<dbReference type="Proteomes" id="UP000092730">
    <property type="component" value="Chromosome 4"/>
</dbReference>
<feature type="transmembrane region" description="Helical" evidence="7">
    <location>
        <begin position="601"/>
        <end position="627"/>
    </location>
</feature>
<feature type="transmembrane region" description="Helical" evidence="7">
    <location>
        <begin position="571"/>
        <end position="589"/>
    </location>
</feature>
<dbReference type="InterPro" id="IPR011701">
    <property type="entry name" value="MFS"/>
</dbReference>
<dbReference type="InterPro" id="IPR036259">
    <property type="entry name" value="MFS_trans_sf"/>
</dbReference>
<evidence type="ECO:0000256" key="2">
    <source>
        <dbReference type="ARBA" id="ARBA00022448"/>
    </source>
</evidence>
<dbReference type="AlphaFoldDB" id="A0AAJ8MAV8"/>
<keyword evidence="10" id="KW-1185">Reference proteome</keyword>
<evidence type="ECO:0000256" key="3">
    <source>
        <dbReference type="ARBA" id="ARBA00022692"/>
    </source>
</evidence>
<feature type="transmembrane region" description="Helical" evidence="7">
    <location>
        <begin position="505"/>
        <end position="526"/>
    </location>
</feature>
<reference evidence="9" key="2">
    <citation type="submission" date="2024-02" db="EMBL/GenBank/DDBJ databases">
        <title>Comparative genomics of Cryptococcus and Kwoniella reveals pathogenesis evolution and contrasting modes of karyotype evolution via chromosome fusion or intercentromeric recombination.</title>
        <authorList>
            <person name="Coelho M.A."/>
            <person name="David-Palma M."/>
            <person name="Shea T."/>
            <person name="Bowers K."/>
            <person name="McGinley-Smith S."/>
            <person name="Mohammad A.W."/>
            <person name="Gnirke A."/>
            <person name="Yurkov A.M."/>
            <person name="Nowrousian M."/>
            <person name="Sun S."/>
            <person name="Cuomo C.A."/>
            <person name="Heitman J."/>
        </authorList>
    </citation>
    <scope>NUCLEOTIDE SEQUENCE</scope>
    <source>
        <strain evidence="9">CBS 10118</strain>
    </source>
</reference>
<accession>A0AAJ8MAV8</accession>
<feature type="domain" description="Major facilitator superfamily (MFS) profile" evidence="8">
    <location>
        <begin position="226"/>
        <end position="699"/>
    </location>
</feature>
<sequence length="720" mass="78994">MSTEPNSPYIEDPVLAYTYLKPLIHPSRTPSTMSIVKTSPVDVSAMDVTDQQHPLQHSSDLPQGNERSDSGSNDKAPIPLYHPSPAYPQTEEKRPFSHSRSRSSSSSSTSYSRTPSHNYPPTGHTDHGPTHDIQNPYDSLTPLIDPFSTPPNLSLTDIQPRGPTNQYDEPGYRGSWPSVSGNDNISYTPVNTGQRTHKDDLHGQQKESQEDLHPLAQLPSLRKHILLFIFSVATFVDLCNVSGAAVAVAQISQDIGLGVSQAVWIISSYSLAFAAFLLFAGRLSDLYAAQVVFQAGFLMLGILSLITSFVTSNKYGFLVLRGLGGVCGAMMCIVFTQFSFDRDNVLTICSHLIVHLFPTPEIRKAKLAIISLAGGLGNVLGLVLAGLCMIASYKWFFRLIAIICITLSVLCIIILLYTKSSRPQSTDPLPRWKRLDAPGVILMTGFLVCFILSLTQGPIDGWGSASFIAPFIISLFSILGFFLWESRIPPRTAVLPSSIWKITNILHFTLTGLIAFPFWSTTQLQYATWWQELYYWKALHVAAAILPQGIISIVAVILARRIPAILNKPRYAIGAGMILIDIALILMVFSDGGEGNKYWRFVFPAFVLGGFGAMITHYTTAISIVTYSPPEGAGVSGTFINTVAQIGASLALSVQAGLQDTSDAVPTWENSGSRTWHFMIAWTTVLGLQFTIFFKPPGTPEEEHEATRRRIREKDGDSGF</sequence>
<feature type="transmembrane region" description="Helical" evidence="7">
    <location>
        <begin position="439"/>
        <end position="459"/>
    </location>
</feature>
<evidence type="ECO:0000256" key="7">
    <source>
        <dbReference type="SAM" id="Phobius"/>
    </source>
</evidence>
<evidence type="ECO:0000313" key="10">
    <source>
        <dbReference type="Proteomes" id="UP000092730"/>
    </source>
</evidence>
<keyword evidence="5 7" id="KW-0472">Membrane</keyword>
<evidence type="ECO:0000313" key="9">
    <source>
        <dbReference type="EMBL" id="WVW84029.1"/>
    </source>
</evidence>
<feature type="compositionally biased region" description="Low complexity" evidence="6">
    <location>
        <begin position="102"/>
        <end position="117"/>
    </location>
</feature>
<dbReference type="Gene3D" id="1.20.1250.20">
    <property type="entry name" value="MFS general substrate transporter like domains"/>
    <property type="match status" value="2"/>
</dbReference>
<keyword evidence="3 7" id="KW-0812">Transmembrane</keyword>
<feature type="region of interest" description="Disordered" evidence="6">
    <location>
        <begin position="43"/>
        <end position="210"/>
    </location>
</feature>
<dbReference type="GeneID" id="30209581"/>
<feature type="compositionally biased region" description="Basic and acidic residues" evidence="6">
    <location>
        <begin position="705"/>
        <end position="720"/>
    </location>
</feature>
<dbReference type="Pfam" id="PF07690">
    <property type="entry name" value="MFS_1"/>
    <property type="match status" value="2"/>
</dbReference>
<evidence type="ECO:0000256" key="4">
    <source>
        <dbReference type="ARBA" id="ARBA00022989"/>
    </source>
</evidence>
<dbReference type="PANTHER" id="PTHR42718">
    <property type="entry name" value="MAJOR FACILITATOR SUPERFAMILY MULTIDRUG TRANSPORTER MFSC"/>
    <property type="match status" value="1"/>
</dbReference>